<gene>
    <name evidence="1" type="ORF">S03H2_21182</name>
</gene>
<evidence type="ECO:0000313" key="1">
    <source>
        <dbReference type="EMBL" id="GAH42977.1"/>
    </source>
</evidence>
<comment type="caution">
    <text evidence="1">The sequence shown here is derived from an EMBL/GenBank/DDBJ whole genome shotgun (WGS) entry which is preliminary data.</text>
</comment>
<reference evidence="1" key="1">
    <citation type="journal article" date="2014" name="Front. Microbiol.">
        <title>High frequency of phylogenetically diverse reductive dehalogenase-homologous genes in deep subseafloor sedimentary metagenomes.</title>
        <authorList>
            <person name="Kawai M."/>
            <person name="Futagami T."/>
            <person name="Toyoda A."/>
            <person name="Takaki Y."/>
            <person name="Nishi S."/>
            <person name="Hori S."/>
            <person name="Arai W."/>
            <person name="Tsubouchi T."/>
            <person name="Morono Y."/>
            <person name="Uchiyama I."/>
            <person name="Ito T."/>
            <person name="Fujiyama A."/>
            <person name="Inagaki F."/>
            <person name="Takami H."/>
        </authorList>
    </citation>
    <scope>NUCLEOTIDE SEQUENCE</scope>
    <source>
        <strain evidence="1">Expedition CK06-06</strain>
    </source>
</reference>
<dbReference type="EMBL" id="BARU01011248">
    <property type="protein sequence ID" value="GAH42977.1"/>
    <property type="molecule type" value="Genomic_DNA"/>
</dbReference>
<accession>X1FDE7</accession>
<feature type="non-terminal residue" evidence="1">
    <location>
        <position position="1"/>
    </location>
</feature>
<organism evidence="1">
    <name type="scientific">marine sediment metagenome</name>
    <dbReference type="NCBI Taxonomy" id="412755"/>
    <lineage>
        <taxon>unclassified sequences</taxon>
        <taxon>metagenomes</taxon>
        <taxon>ecological metagenomes</taxon>
    </lineage>
</organism>
<evidence type="ECO:0008006" key="2">
    <source>
        <dbReference type="Google" id="ProtNLM"/>
    </source>
</evidence>
<sequence length="123" mass="13463">LIVLIVIILAAGLFAGFSLFPEPSRLDDITVAPPGDLTLSVGETKQLKVIALYDDGMREFVTLGCDYTAKKLKPGRKAIITVSDEGLITARRKGNSTISVSYIQRRFLTGDITRTAYIFVKVK</sequence>
<proteinExistence type="predicted"/>
<dbReference type="Gene3D" id="2.60.40.1080">
    <property type="match status" value="1"/>
</dbReference>
<protein>
    <recommendedName>
        <fullName evidence="2">BIG2 domain-containing protein</fullName>
    </recommendedName>
</protein>
<dbReference type="AlphaFoldDB" id="X1FDE7"/>
<name>X1FDE7_9ZZZZ</name>